<dbReference type="Pfam" id="PF18079">
    <property type="entry name" value="AglB_L1"/>
    <property type="match status" value="1"/>
</dbReference>
<evidence type="ECO:0000259" key="20">
    <source>
        <dbReference type="Pfam" id="PF18079"/>
    </source>
</evidence>
<evidence type="ECO:0000313" key="22">
    <source>
        <dbReference type="EMBL" id="RXE56659.1"/>
    </source>
</evidence>
<feature type="transmembrane region" description="Helical" evidence="18">
    <location>
        <begin position="249"/>
        <end position="270"/>
    </location>
</feature>
<dbReference type="RefSeq" id="WP_128692372.1">
    <property type="nucleotide sequence ID" value="NZ_LHQS01000001.1"/>
</dbReference>
<comment type="subcellular location">
    <subcellularLocation>
        <location evidence="3">Cell membrane</location>
        <topology evidence="3">Multi-pass membrane protein</topology>
    </subcellularLocation>
</comment>
<evidence type="ECO:0000256" key="17">
    <source>
        <dbReference type="SAM" id="MobiDB-lite"/>
    </source>
</evidence>
<sequence length="864" mass="94111">MARAELTKYRTYIIIALLIIFSVFALWIRVIAADQMITAAGVDLLGNDPWYNLRQVEQTIANYPGYAWFDAMTHFPHGETVYWGPLFIYIISTLSILAGASARPDIMVVASWVPPLMAAAMVPVMYGLGAKMADWKTGLLSAGLIAVVSGQYVYRSLFGFVDHHIAEVLFATLFVLAYIVALGAVRSPEFDIRKFETLKKPALLAAFAGIAYLLGLYTMPTMVLFALIVGLFTLVQFIWDYYRGRTGEYLAFLNLVVFGVAILGMFVFGMPHPGFSLSQYSMMHVIAYLLVIVGTFLLYGLAAYLQGKQKFLYPLSIVGIAVVGLLAVFAAAPDFFNIIMGSIGAFFGSQAITTTVQEARAWSFDDAWRTFHWGLLLMVGGFAALLYRNRREEHPAQVFVLIWSVIILYSTIAHIRYEYYLAANIALLSAIFIGFVVDAGWPEIRRLVGARTEPSPPAPDGGNTPAEPSKKGQKGAKPQKPKAAAKHQPDYLKVGAVAVVVAVGLLFAASSTMSDIALSSSAHYGSMNSQWQESLAWFGENTPETGVDYYAIDTNSYTYPEEAYGVISWWDYGHWITFISKRIPTANPFQRGVAGQYGAAAYFTATSEETANEISDLLGVRYVITDIEMDTGKFWAMATWANATAGVTPFQPQFLMPSAPGSTSYTAVAPFNQNYYETMVSRLHNFDGSMAEPSSVFYVEYRDAGLAGTSLPVITSSQMMDASAASAAVEAFNKNAPAGSHATVVSTTINAPTGRVSALQHYRLVHESPLGLSGYPAGIKYVKIFEYVPGATIAGEGTIEVPIVTNTGRTFTYRQESVNGTFVVPYATTGGQGEVKATGPYRIAGTTLTFDVTEDAILQGSSIN</sequence>
<reference evidence="22 23" key="1">
    <citation type="journal article" date="2015" name="Int. J. Syst. Evol. Microbiol.">
        <title>Methanoculleus taiwanensis sp. nov., a methanogen isolated from deep marine sediment at the deformation front area near Taiwan.</title>
        <authorList>
            <person name="Weng C.Y."/>
            <person name="Chen S.C."/>
            <person name="Lai M.C."/>
            <person name="Wu S.Y."/>
            <person name="Lin S."/>
            <person name="Yang T.F."/>
            <person name="Chen P.C."/>
        </authorList>
    </citation>
    <scope>NUCLEOTIDE SEQUENCE [LARGE SCALE GENOMIC DNA]</scope>
    <source>
        <strain evidence="22 23">CYW4</strain>
    </source>
</reference>
<dbReference type="Proteomes" id="UP000290932">
    <property type="component" value="Unassembled WGS sequence"/>
</dbReference>
<dbReference type="GO" id="GO:0004576">
    <property type="term" value="F:oligosaccharyl transferase activity"/>
    <property type="evidence" value="ECO:0007669"/>
    <property type="project" value="InterPro"/>
</dbReference>
<evidence type="ECO:0000256" key="9">
    <source>
        <dbReference type="ARBA" id="ARBA00022692"/>
    </source>
</evidence>
<feature type="transmembrane region" description="Helical" evidence="18">
    <location>
        <begin position="106"/>
        <end position="126"/>
    </location>
</feature>
<keyword evidence="11" id="KW-0460">Magnesium</keyword>
<dbReference type="InterPro" id="IPR048307">
    <property type="entry name" value="STT3_N"/>
</dbReference>
<comment type="cofactor">
    <cofactor evidence="2">
        <name>Mg(2+)</name>
        <dbReference type="ChEBI" id="CHEBI:18420"/>
    </cofactor>
</comment>
<feature type="transmembrane region" description="Helical" evidence="18">
    <location>
        <begin position="81"/>
        <end position="100"/>
    </location>
</feature>
<feature type="transmembrane region" description="Helical" evidence="18">
    <location>
        <begin position="370"/>
        <end position="386"/>
    </location>
</feature>
<organism evidence="22 23">
    <name type="scientific">Methanoculleus taiwanensis</name>
    <dbReference type="NCBI Taxonomy" id="1550565"/>
    <lineage>
        <taxon>Archaea</taxon>
        <taxon>Methanobacteriati</taxon>
        <taxon>Methanobacteriota</taxon>
        <taxon>Stenosarchaea group</taxon>
        <taxon>Methanomicrobia</taxon>
        <taxon>Methanomicrobiales</taxon>
        <taxon>Methanomicrobiaceae</taxon>
        <taxon>Methanoculleus</taxon>
    </lineage>
</organism>
<evidence type="ECO:0000256" key="18">
    <source>
        <dbReference type="SAM" id="Phobius"/>
    </source>
</evidence>
<evidence type="ECO:0000256" key="10">
    <source>
        <dbReference type="ARBA" id="ARBA00022723"/>
    </source>
</evidence>
<feature type="compositionally biased region" description="Basic residues" evidence="17">
    <location>
        <begin position="471"/>
        <end position="485"/>
    </location>
</feature>
<dbReference type="EC" id="2.4.99.21" evidence="6"/>
<comment type="pathway">
    <text evidence="4">Protein modification; protein glycosylation.</text>
</comment>
<accession>A0A498H143</accession>
<feature type="domain" description="Oligosaccharyl transferase STT3 N-terminal" evidence="19">
    <location>
        <begin position="45"/>
        <end position="436"/>
    </location>
</feature>
<keyword evidence="7" id="KW-0328">Glycosyltransferase</keyword>
<evidence type="ECO:0000259" key="19">
    <source>
        <dbReference type="Pfam" id="PF02516"/>
    </source>
</evidence>
<comment type="caution">
    <text evidence="22">The sequence shown here is derived from an EMBL/GenBank/DDBJ whole genome shotgun (WGS) entry which is preliminary data.</text>
</comment>
<dbReference type="EMBL" id="LHQS01000001">
    <property type="protein sequence ID" value="RXE56659.1"/>
    <property type="molecule type" value="Genomic_DNA"/>
</dbReference>
<dbReference type="InterPro" id="IPR041154">
    <property type="entry name" value="AglB_P1"/>
</dbReference>
<evidence type="ECO:0000256" key="16">
    <source>
        <dbReference type="ARBA" id="ARBA00034066"/>
    </source>
</evidence>
<evidence type="ECO:0000256" key="15">
    <source>
        <dbReference type="ARBA" id="ARBA00030679"/>
    </source>
</evidence>
<feature type="transmembrane region" description="Helical" evidence="18">
    <location>
        <begin position="398"/>
        <end position="415"/>
    </location>
</feature>
<dbReference type="AlphaFoldDB" id="A0A498H143"/>
<comment type="catalytic activity">
    <reaction evidence="16">
        <text>an archaeal dolichyl phosphooligosaccharide + [protein]-L-asparagine = an archaeal dolichyl phosphate + a glycoprotein with the oligosaccharide chain attached by N-beta-D-glycosyl linkage to a protein L-asparagine.</text>
        <dbReference type="EC" id="2.4.99.21"/>
    </reaction>
</comment>
<dbReference type="GO" id="GO:0046872">
    <property type="term" value="F:metal ion binding"/>
    <property type="evidence" value="ECO:0007669"/>
    <property type="project" value="UniProtKB-KW"/>
</dbReference>
<feature type="domain" description="Archaeal glycosylation protein B peripheral" evidence="20">
    <location>
        <begin position="790"/>
        <end position="863"/>
    </location>
</feature>
<evidence type="ECO:0000256" key="3">
    <source>
        <dbReference type="ARBA" id="ARBA00004651"/>
    </source>
</evidence>
<keyword evidence="9 18" id="KW-0812">Transmembrane</keyword>
<evidence type="ECO:0000256" key="7">
    <source>
        <dbReference type="ARBA" id="ARBA00022676"/>
    </source>
</evidence>
<evidence type="ECO:0000256" key="8">
    <source>
        <dbReference type="ARBA" id="ARBA00022679"/>
    </source>
</evidence>
<evidence type="ECO:0000256" key="12">
    <source>
        <dbReference type="ARBA" id="ARBA00022989"/>
    </source>
</evidence>
<evidence type="ECO:0000313" key="23">
    <source>
        <dbReference type="Proteomes" id="UP000290932"/>
    </source>
</evidence>
<evidence type="ECO:0000256" key="5">
    <source>
        <dbReference type="ARBA" id="ARBA00010810"/>
    </source>
</evidence>
<dbReference type="InterPro" id="IPR003674">
    <property type="entry name" value="Oligo_trans_STT3"/>
</dbReference>
<protein>
    <recommendedName>
        <fullName evidence="6">dolichyl-phosphooligosaccharide-protein glycotransferase</fullName>
        <ecNumber evidence="6">2.4.99.21</ecNumber>
    </recommendedName>
    <alternativeName>
        <fullName evidence="15">Oligosaccharyl transferase</fullName>
    </alternativeName>
</protein>
<keyword evidence="14" id="KW-0464">Manganese</keyword>
<dbReference type="PANTHER" id="PTHR13872:SF1">
    <property type="entry name" value="DOLICHYL-DIPHOSPHOOLIGOSACCHARIDE--PROTEIN GLYCOSYLTRANSFERASE SUBUNIT STT3B"/>
    <property type="match status" value="1"/>
</dbReference>
<keyword evidence="13 18" id="KW-0472">Membrane</keyword>
<evidence type="ECO:0000256" key="1">
    <source>
        <dbReference type="ARBA" id="ARBA00001936"/>
    </source>
</evidence>
<feature type="transmembrane region" description="Helical" evidence="18">
    <location>
        <begin position="12"/>
        <end position="32"/>
    </location>
</feature>
<feature type="transmembrane region" description="Helical" evidence="18">
    <location>
        <begin position="138"/>
        <end position="154"/>
    </location>
</feature>
<comment type="cofactor">
    <cofactor evidence="1">
        <name>Mn(2+)</name>
        <dbReference type="ChEBI" id="CHEBI:29035"/>
    </cofactor>
</comment>
<proteinExistence type="inferred from homology"/>
<dbReference type="Pfam" id="PF02516">
    <property type="entry name" value="STT3"/>
    <property type="match status" value="1"/>
</dbReference>
<evidence type="ECO:0000259" key="21">
    <source>
        <dbReference type="Pfam" id="PF22627"/>
    </source>
</evidence>
<dbReference type="Gene3D" id="2.60.40.3390">
    <property type="match status" value="1"/>
</dbReference>
<evidence type="ECO:0000256" key="13">
    <source>
        <dbReference type="ARBA" id="ARBA00023136"/>
    </source>
</evidence>
<keyword evidence="23" id="KW-1185">Reference proteome</keyword>
<keyword evidence="8" id="KW-0808">Transferase</keyword>
<evidence type="ECO:0000256" key="14">
    <source>
        <dbReference type="ARBA" id="ARBA00023211"/>
    </source>
</evidence>
<dbReference type="OrthoDB" id="82393at2157"/>
<dbReference type="UniPathway" id="UPA00378"/>
<feature type="transmembrane region" description="Helical" evidence="18">
    <location>
        <begin position="421"/>
        <end position="441"/>
    </location>
</feature>
<feature type="transmembrane region" description="Helical" evidence="18">
    <location>
        <begin position="282"/>
        <end position="304"/>
    </location>
</feature>
<comment type="similarity">
    <text evidence="5">Belongs to the STT3 family.</text>
</comment>
<dbReference type="InterPro" id="IPR054479">
    <property type="entry name" value="AglB-like_core"/>
</dbReference>
<feature type="transmembrane region" description="Helical" evidence="18">
    <location>
        <begin position="197"/>
        <end position="217"/>
    </location>
</feature>
<feature type="transmembrane region" description="Helical" evidence="18">
    <location>
        <begin position="166"/>
        <end position="185"/>
    </location>
</feature>
<feature type="transmembrane region" description="Helical" evidence="18">
    <location>
        <begin position="311"/>
        <end position="332"/>
    </location>
</feature>
<dbReference type="PANTHER" id="PTHR13872">
    <property type="entry name" value="DOLICHYL-DIPHOSPHOOLIGOSACCHARIDE--PROTEIN GLYCOSYLTRANSFERASE SUBUNIT"/>
    <property type="match status" value="1"/>
</dbReference>
<dbReference type="InterPro" id="IPR026410">
    <property type="entry name" value="OlisacTrfase_arch"/>
</dbReference>
<dbReference type="GO" id="GO:0005886">
    <property type="term" value="C:plasma membrane"/>
    <property type="evidence" value="ECO:0007669"/>
    <property type="project" value="UniProtKB-SubCell"/>
</dbReference>
<keyword evidence="10" id="KW-0479">Metal-binding</keyword>
<evidence type="ECO:0000256" key="11">
    <source>
        <dbReference type="ARBA" id="ARBA00022842"/>
    </source>
</evidence>
<dbReference type="Gene3D" id="3.40.50.12610">
    <property type="match status" value="1"/>
</dbReference>
<evidence type="ECO:0000256" key="6">
    <source>
        <dbReference type="ARBA" id="ARBA00012602"/>
    </source>
</evidence>
<evidence type="ECO:0000256" key="2">
    <source>
        <dbReference type="ARBA" id="ARBA00001946"/>
    </source>
</evidence>
<evidence type="ECO:0000256" key="4">
    <source>
        <dbReference type="ARBA" id="ARBA00004922"/>
    </source>
</evidence>
<name>A0A498H143_9EURY</name>
<feature type="region of interest" description="Disordered" evidence="17">
    <location>
        <begin position="450"/>
        <end position="487"/>
    </location>
</feature>
<feature type="domain" description="AglB-like core" evidence="21">
    <location>
        <begin position="529"/>
        <end position="629"/>
    </location>
</feature>
<keyword evidence="12 18" id="KW-1133">Transmembrane helix</keyword>
<dbReference type="Pfam" id="PF22627">
    <property type="entry name" value="AglB_core-like"/>
    <property type="match status" value="1"/>
</dbReference>
<dbReference type="NCBIfam" id="TIGR04154">
    <property type="entry name" value="archaeo_STT3"/>
    <property type="match status" value="1"/>
</dbReference>
<gene>
    <name evidence="22" type="ORF">ABH15_00275</name>
</gene>
<feature type="transmembrane region" description="Helical" evidence="18">
    <location>
        <begin position="491"/>
        <end position="509"/>
    </location>
</feature>